<accession>A0A1S8NAG0</accession>
<dbReference type="Pfam" id="PF09657">
    <property type="entry name" value="Cas_Csx8"/>
    <property type="match status" value="2"/>
</dbReference>
<evidence type="ECO:0000313" key="1">
    <source>
        <dbReference type="EMBL" id="OOM13474.1"/>
    </source>
</evidence>
<name>A0A1S8NAG0_CLOSA</name>
<comment type="caution">
    <text evidence="1">The sequence shown here is derived from an EMBL/GenBank/DDBJ whole genome shotgun (WGS) entry which is preliminary data.</text>
</comment>
<dbReference type="EMBL" id="LZYZ01000003">
    <property type="protein sequence ID" value="OOM13474.1"/>
    <property type="molecule type" value="Genomic_DNA"/>
</dbReference>
<evidence type="ECO:0000313" key="2">
    <source>
        <dbReference type="Proteomes" id="UP000191154"/>
    </source>
</evidence>
<dbReference type="NCBIfam" id="TIGR02670">
    <property type="entry name" value="cas_csx8"/>
    <property type="match status" value="1"/>
</dbReference>
<dbReference type="RefSeq" id="WP_077864928.1">
    <property type="nucleotide sequence ID" value="NZ_LZYZ01000003.1"/>
</dbReference>
<dbReference type="Proteomes" id="UP000191154">
    <property type="component" value="Unassembled WGS sequence"/>
</dbReference>
<gene>
    <name evidence="1" type="ORF">CLOSAC_15600</name>
</gene>
<dbReference type="InterPro" id="IPR013487">
    <property type="entry name" value="CRISPR-assoc_prot_Csx8"/>
</dbReference>
<reference evidence="1 2" key="1">
    <citation type="submission" date="2016-05" db="EMBL/GenBank/DDBJ databases">
        <title>Microbial solvent formation.</title>
        <authorList>
            <person name="Poehlein A."/>
            <person name="Montoya Solano J.D."/>
            <person name="Flitsch S."/>
            <person name="Krabben P."/>
            <person name="Duerre P."/>
            <person name="Daniel R."/>
        </authorList>
    </citation>
    <scope>NUCLEOTIDE SEQUENCE [LARGE SCALE GENOMIC DNA]</scope>
    <source>
        <strain evidence="1 2">L1-8</strain>
    </source>
</reference>
<dbReference type="AlphaFoldDB" id="A0A1S8NAG0"/>
<sequence>MKGTIENEKFDTKMETSDWRYSASIVGIIKYFNYLVERGYEVESELYKIDDDVISYNSKAITEERYLLFVEHYFESAMHHKVIEQILANDEFIDEQIKLVNDKLKANTIMKKVFGDFKFSSENKEIILEKIKENRLLLIKETYRNGDSLYKNFTNTNSLFKESGSVCRIQNYNIDTGRKSKSISYNWDFKTYIFEDEKEFDFIPFAFSKSYESFFINNNYSIKQLFNTNNLISNSDNPRSTLFCDLKNSADFIDFDVEVITKSRDKDYFETLYIRKDAIRIFDNIKNYNAIKIKYRVNENYNRYLEKEVTDSILNNIKIDNLIEMLLKPKQDTSKYKYPNYSYNIKTLIEINTLIYGGDKMDKQMKSAYSSAKRVMAEIPENKVDSYKQKLISAITFKDYERFCEILLQLSSYSGVIFDFAYDLFEDFEENKNIAYTFINALNKENGGKVNE</sequence>
<protein>
    <submittedName>
        <fullName evidence="1">CRISPR-associated protein Csx8</fullName>
    </submittedName>
</protein>
<organism evidence="1 2">
    <name type="scientific">Clostridium saccharobutylicum</name>
    <dbReference type="NCBI Taxonomy" id="169679"/>
    <lineage>
        <taxon>Bacteria</taxon>
        <taxon>Bacillati</taxon>
        <taxon>Bacillota</taxon>
        <taxon>Clostridia</taxon>
        <taxon>Eubacteriales</taxon>
        <taxon>Clostridiaceae</taxon>
        <taxon>Clostridium</taxon>
    </lineage>
</organism>
<proteinExistence type="predicted"/>